<protein>
    <submittedName>
        <fullName evidence="2">Uncharacterized protein</fullName>
    </submittedName>
</protein>
<proteinExistence type="predicted"/>
<keyword evidence="3" id="KW-1185">Reference proteome</keyword>
<dbReference type="PANTHER" id="PTHR34280">
    <property type="entry name" value="OS01G0920100 PROTEIN"/>
    <property type="match status" value="1"/>
</dbReference>
<dbReference type="Proteomes" id="UP001318860">
    <property type="component" value="Unassembled WGS sequence"/>
</dbReference>
<gene>
    <name evidence="2" type="ORF">DH2020_012791</name>
</gene>
<evidence type="ECO:0000313" key="3">
    <source>
        <dbReference type="Proteomes" id="UP001318860"/>
    </source>
</evidence>
<feature type="region of interest" description="Disordered" evidence="1">
    <location>
        <begin position="80"/>
        <end position="109"/>
    </location>
</feature>
<sequence length="205" mass="22464">MGSCVSLHKDHESAMELRLSVDSKNEKLLISSLVKQKPDTENGGDRTVADLAPKSRWSLPRLRDEVLFVNLNANFTPSRGSTPVHHNFSSGNPPVNNAPVMEGTPQDKKKRLSELFKESLRHHKDGDEENEASIENVKAEAINQGQPNPKPTNGIVGDNFGASSEKTLNAEDKSVKSAQCCLPSLRSSCSFSERKKKMSPVIMNG</sequence>
<dbReference type="EMBL" id="JABTTQ020000006">
    <property type="protein sequence ID" value="KAK6153152.1"/>
    <property type="molecule type" value="Genomic_DNA"/>
</dbReference>
<evidence type="ECO:0000313" key="2">
    <source>
        <dbReference type="EMBL" id="KAK6153152.1"/>
    </source>
</evidence>
<evidence type="ECO:0000256" key="1">
    <source>
        <dbReference type="SAM" id="MobiDB-lite"/>
    </source>
</evidence>
<comment type="caution">
    <text evidence="2">The sequence shown here is derived from an EMBL/GenBank/DDBJ whole genome shotgun (WGS) entry which is preliminary data.</text>
</comment>
<feature type="region of interest" description="Disordered" evidence="1">
    <location>
        <begin position="141"/>
        <end position="161"/>
    </location>
</feature>
<dbReference type="InterPro" id="IPR038947">
    <property type="entry name" value="At3g27210-like"/>
</dbReference>
<name>A0ABR0X0C1_REHGL</name>
<organism evidence="2 3">
    <name type="scientific">Rehmannia glutinosa</name>
    <name type="common">Chinese foxglove</name>
    <dbReference type="NCBI Taxonomy" id="99300"/>
    <lineage>
        <taxon>Eukaryota</taxon>
        <taxon>Viridiplantae</taxon>
        <taxon>Streptophyta</taxon>
        <taxon>Embryophyta</taxon>
        <taxon>Tracheophyta</taxon>
        <taxon>Spermatophyta</taxon>
        <taxon>Magnoliopsida</taxon>
        <taxon>eudicotyledons</taxon>
        <taxon>Gunneridae</taxon>
        <taxon>Pentapetalae</taxon>
        <taxon>asterids</taxon>
        <taxon>lamiids</taxon>
        <taxon>Lamiales</taxon>
        <taxon>Orobanchaceae</taxon>
        <taxon>Rehmannieae</taxon>
        <taxon>Rehmannia</taxon>
    </lineage>
</organism>
<reference evidence="2 3" key="1">
    <citation type="journal article" date="2021" name="Comput. Struct. Biotechnol. J.">
        <title>De novo genome assembly of the potent medicinal plant Rehmannia glutinosa using nanopore technology.</title>
        <authorList>
            <person name="Ma L."/>
            <person name="Dong C."/>
            <person name="Song C."/>
            <person name="Wang X."/>
            <person name="Zheng X."/>
            <person name="Niu Y."/>
            <person name="Chen S."/>
            <person name="Feng W."/>
        </authorList>
    </citation>
    <scope>NUCLEOTIDE SEQUENCE [LARGE SCALE GENOMIC DNA]</scope>
    <source>
        <strain evidence="2">DH-2019</strain>
    </source>
</reference>
<accession>A0ABR0X0C1</accession>
<dbReference type="PANTHER" id="PTHR34280:SF2">
    <property type="entry name" value="OS01G0920100 PROTEIN"/>
    <property type="match status" value="1"/>
</dbReference>